<sequence length="556" mass="62353">MPSHIVSPAAPTDDAEWWRGAVIYQIYPRSFQDTNGDGLGDLAGVTTRLGYIASLGVDAIWICPFYPSPMKDFGYDVANHCDVDPRFGTLADFDVLVQVAHRLGLRVLIDLVLSHTSDQHPWFEQSRASRTGPMADWYVWADPIGSIDEQPQPPNNWVSLFGGSAWQWDVQRQQFYLHNFLGSQPDLNYHHPAVQQAAAQVVRFWLDRGVDGFRIDTANYYFHDAQLRSNPPATHVELRADGLPEGTAYAMQRHLHDKSQPENLAFMEKLRAVVDRYPGRCLLAEIGDDDALACMAEYTRPGRLHMAYSFHLLGPRFSAGMLAGILNDVEGRMGDGWPCWSIGNHDVPRVASRWGLQAHGGAPLRVLMAMLLCLRGTACIYQGEELGLSEVDVAYDNLQDPFGLTHWPEHKGRDGCRTPMPWDARQRLGGFTQGERTWLPTPPEHLERCATRQEVDPGSLLHAYRRFLSWRGRQPALVRGNLQLLTQQGNVIGWMRSHGEQRIVAAFNLGPEAAHVPWHRIGVRVHPLVGHGFETTTDDEGIRLPPWGAYFGAAGL</sequence>
<evidence type="ECO:0000259" key="2">
    <source>
        <dbReference type="SMART" id="SM00642"/>
    </source>
</evidence>
<evidence type="ECO:0000313" key="4">
    <source>
        <dbReference type="Proteomes" id="UP001165541"/>
    </source>
</evidence>
<dbReference type="RefSeq" id="WP_251777443.1">
    <property type="nucleotide sequence ID" value="NZ_JAMKFE010000003.1"/>
</dbReference>
<gene>
    <name evidence="3" type="ORF">M8A51_06835</name>
</gene>
<dbReference type="SUPFAM" id="SSF51445">
    <property type="entry name" value="(Trans)glycosidases"/>
    <property type="match status" value="1"/>
</dbReference>
<keyword evidence="4" id="KW-1185">Reference proteome</keyword>
<dbReference type="PANTHER" id="PTHR10357:SF179">
    <property type="entry name" value="NEUTRAL AND BASIC AMINO ACID TRANSPORT PROTEIN RBAT"/>
    <property type="match status" value="1"/>
</dbReference>
<organism evidence="3 4">
    <name type="scientific">Caldimonas mangrovi</name>
    <dbReference type="NCBI Taxonomy" id="2944811"/>
    <lineage>
        <taxon>Bacteria</taxon>
        <taxon>Pseudomonadati</taxon>
        <taxon>Pseudomonadota</taxon>
        <taxon>Betaproteobacteria</taxon>
        <taxon>Burkholderiales</taxon>
        <taxon>Sphaerotilaceae</taxon>
        <taxon>Caldimonas</taxon>
    </lineage>
</organism>
<reference evidence="3" key="1">
    <citation type="submission" date="2022-05" db="EMBL/GenBank/DDBJ databases">
        <title>Schlegelella sp. nov., isolated from mangrove soil.</title>
        <authorList>
            <person name="Liu Y."/>
            <person name="Ge X."/>
            <person name="Liu W."/>
        </authorList>
    </citation>
    <scope>NUCLEOTIDE SEQUENCE</scope>
    <source>
        <strain evidence="3">S2-27</strain>
    </source>
</reference>
<dbReference type="CDD" id="cd11330">
    <property type="entry name" value="AmyAc_OligoGlu"/>
    <property type="match status" value="1"/>
</dbReference>
<evidence type="ECO:0000313" key="3">
    <source>
        <dbReference type="EMBL" id="MCM5679244.1"/>
    </source>
</evidence>
<dbReference type="InterPro" id="IPR045857">
    <property type="entry name" value="O16G_dom_2"/>
</dbReference>
<dbReference type="InterPro" id="IPR017853">
    <property type="entry name" value="GH"/>
</dbReference>
<dbReference type="Gene3D" id="3.90.400.10">
    <property type="entry name" value="Oligo-1,6-glucosidase, Domain 2"/>
    <property type="match status" value="1"/>
</dbReference>
<dbReference type="EMBL" id="JAMKFE010000003">
    <property type="protein sequence ID" value="MCM5679244.1"/>
    <property type="molecule type" value="Genomic_DNA"/>
</dbReference>
<comment type="similarity">
    <text evidence="1">Belongs to the glycosyl hydrolase 13 family.</text>
</comment>
<dbReference type="SMART" id="SM00642">
    <property type="entry name" value="Aamy"/>
    <property type="match status" value="1"/>
</dbReference>
<dbReference type="Proteomes" id="UP001165541">
    <property type="component" value="Unassembled WGS sequence"/>
</dbReference>
<dbReference type="Gene3D" id="3.20.20.80">
    <property type="entry name" value="Glycosidases"/>
    <property type="match status" value="2"/>
</dbReference>
<dbReference type="Pfam" id="PF00128">
    <property type="entry name" value="Alpha-amylase"/>
    <property type="match status" value="1"/>
</dbReference>
<dbReference type="Gene3D" id="2.60.40.1180">
    <property type="entry name" value="Golgi alpha-mannosidase II"/>
    <property type="match status" value="1"/>
</dbReference>
<dbReference type="PANTHER" id="PTHR10357">
    <property type="entry name" value="ALPHA-AMYLASE FAMILY MEMBER"/>
    <property type="match status" value="1"/>
</dbReference>
<dbReference type="SUPFAM" id="SSF51011">
    <property type="entry name" value="Glycosyl hydrolase domain"/>
    <property type="match status" value="1"/>
</dbReference>
<comment type="caution">
    <text evidence="3">The sequence shown here is derived from an EMBL/GenBank/DDBJ whole genome shotgun (WGS) entry which is preliminary data.</text>
</comment>
<name>A0ABT0YLF2_9BURK</name>
<evidence type="ECO:0000256" key="1">
    <source>
        <dbReference type="ARBA" id="ARBA00008061"/>
    </source>
</evidence>
<protein>
    <submittedName>
        <fullName evidence="3">Alpha-glucosidase family protein</fullName>
    </submittedName>
</protein>
<proteinExistence type="inferred from homology"/>
<dbReference type="InterPro" id="IPR013780">
    <property type="entry name" value="Glyco_hydro_b"/>
</dbReference>
<accession>A0ABT0YLF2</accession>
<feature type="domain" description="Glycosyl hydrolase family 13 catalytic" evidence="2">
    <location>
        <begin position="25"/>
        <end position="417"/>
    </location>
</feature>
<dbReference type="InterPro" id="IPR006047">
    <property type="entry name" value="GH13_cat_dom"/>
</dbReference>